<dbReference type="RefSeq" id="WP_182536850.1">
    <property type="nucleotide sequence ID" value="NZ_JACJIP010000020.1"/>
</dbReference>
<proteinExistence type="predicted"/>
<keyword evidence="1" id="KW-0812">Transmembrane</keyword>
<evidence type="ECO:0000313" key="3">
    <source>
        <dbReference type="Proteomes" id="UP000567067"/>
    </source>
</evidence>
<sequence length="168" mass="19680">MAEWAGKFLGRLFFFVFAFFLLYSFSFIIGLKLVEPFFKGTINHPIRNLFYGCFLASFLSLIVTVCIHIIYKYLFRSLNFSSWFRSVNLVFLYLSGLGTAIVTMKGLLVKESLITGDEIIFNDQFKLMGMIFFIALFNYNAYNSLVLTREVIVLDWIQARYRIWKSKV</sequence>
<reference evidence="2 3" key="1">
    <citation type="submission" date="2020-08" db="EMBL/GenBank/DDBJ databases">
        <title>Genomic Encyclopedia of Type Strains, Phase III (KMG-III): the genomes of soil and plant-associated and newly described type strains.</title>
        <authorList>
            <person name="Whitman W."/>
        </authorList>
    </citation>
    <scope>NUCLEOTIDE SEQUENCE [LARGE SCALE GENOMIC DNA]</scope>
    <source>
        <strain evidence="2 3">CECT 8693</strain>
    </source>
</reference>
<accession>A0A7W3SUP1</accession>
<organism evidence="2 3">
    <name type="scientific">Fontibacillus solani</name>
    <dbReference type="NCBI Taxonomy" id="1572857"/>
    <lineage>
        <taxon>Bacteria</taxon>
        <taxon>Bacillati</taxon>
        <taxon>Bacillota</taxon>
        <taxon>Bacilli</taxon>
        <taxon>Bacillales</taxon>
        <taxon>Paenibacillaceae</taxon>
        <taxon>Fontibacillus</taxon>
    </lineage>
</organism>
<dbReference type="AlphaFoldDB" id="A0A7W3SUP1"/>
<gene>
    <name evidence="2" type="ORF">FHR92_003071</name>
</gene>
<keyword evidence="1" id="KW-1133">Transmembrane helix</keyword>
<feature type="transmembrane region" description="Helical" evidence="1">
    <location>
        <begin position="12"/>
        <end position="29"/>
    </location>
</feature>
<feature type="transmembrane region" description="Helical" evidence="1">
    <location>
        <begin position="49"/>
        <end position="71"/>
    </location>
</feature>
<name>A0A7W3SUP1_9BACL</name>
<evidence type="ECO:0000313" key="2">
    <source>
        <dbReference type="EMBL" id="MBA9086591.1"/>
    </source>
</evidence>
<dbReference type="EMBL" id="JACJIP010000020">
    <property type="protein sequence ID" value="MBA9086591.1"/>
    <property type="molecule type" value="Genomic_DNA"/>
</dbReference>
<feature type="transmembrane region" description="Helical" evidence="1">
    <location>
        <begin position="124"/>
        <end position="142"/>
    </location>
</feature>
<dbReference type="Proteomes" id="UP000567067">
    <property type="component" value="Unassembled WGS sequence"/>
</dbReference>
<evidence type="ECO:0000256" key="1">
    <source>
        <dbReference type="SAM" id="Phobius"/>
    </source>
</evidence>
<protein>
    <submittedName>
        <fullName evidence="2">Uncharacterized protein</fullName>
    </submittedName>
</protein>
<keyword evidence="3" id="KW-1185">Reference proteome</keyword>
<comment type="caution">
    <text evidence="2">The sequence shown here is derived from an EMBL/GenBank/DDBJ whole genome shotgun (WGS) entry which is preliminary data.</text>
</comment>
<keyword evidence="1" id="KW-0472">Membrane</keyword>
<feature type="transmembrane region" description="Helical" evidence="1">
    <location>
        <begin position="83"/>
        <end position="104"/>
    </location>
</feature>